<feature type="binding site" evidence="7">
    <location>
        <begin position="20"/>
        <end position="24"/>
    </location>
    <ligand>
        <name>L-glutamate</name>
        <dbReference type="ChEBI" id="CHEBI:29985"/>
    </ligand>
</feature>
<dbReference type="GO" id="GO:0004818">
    <property type="term" value="F:glutamate-tRNA ligase activity"/>
    <property type="evidence" value="ECO:0007669"/>
    <property type="project" value="TreeGrafter"/>
</dbReference>
<accession>A0A9X2KIQ2</accession>
<proteinExistence type="inferred from homology"/>
<sequence>MPALTSPDASPAPAPPGAGRYAPSPSGDLHLGNLRTALLAWLFARSTGRAFLLRVEDLDRVQEGSARRQLEDLEALGLDWDAEPLVQSERTAAYDDAVATLRARGLVYECYCTRREIQEAGSAPHGAPGAYPGTCRRLTRAQREERARERPAALRLAADRSAWTVRDRYAGEYTGAVDDVVLVRNDGRAAYNLAVVVDDAHQGVDQVVRGDDLLSSAPRQAYLAHLLGLAQPGYVHVPLALNREGRRLAKRDGAVTLRQLREAGVGAGDVVRLIAASIPLRPLPGPGDAGRSGARLPRTAGQMLEVFDPEALSREPWVLRDPIEEAARVAD</sequence>
<feature type="binding site" evidence="7">
    <location>
        <position position="250"/>
    </location>
    <ligand>
        <name>ATP</name>
        <dbReference type="ChEBI" id="CHEBI:30616"/>
    </ligand>
</feature>
<feature type="short sequence motif" description="'KMSKS' region" evidence="7">
    <location>
        <begin position="247"/>
        <end position="251"/>
    </location>
</feature>
<keyword evidence="1 7" id="KW-0436">Ligase</keyword>
<feature type="short sequence motif" description="'HIGH' region" evidence="7">
    <location>
        <begin position="23"/>
        <end position="33"/>
    </location>
</feature>
<evidence type="ECO:0000256" key="7">
    <source>
        <dbReference type="HAMAP-Rule" id="MF_01428"/>
    </source>
</evidence>
<protein>
    <recommendedName>
        <fullName evidence="7">Glutamyl-Q tRNA(Asp) synthetase</fullName>
        <shortName evidence="7">Glu-Q-RSs</shortName>
        <ecNumber evidence="7">6.1.1.-</ecNumber>
    </recommendedName>
</protein>
<evidence type="ECO:0000256" key="4">
    <source>
        <dbReference type="ARBA" id="ARBA00022833"/>
    </source>
</evidence>
<keyword evidence="2 7" id="KW-0479">Metal-binding</keyword>
<dbReference type="RefSeq" id="WP_254166833.1">
    <property type="nucleotide sequence ID" value="NZ_JANAFB010000021.1"/>
</dbReference>
<feature type="binding site" evidence="7">
    <location>
        <position position="131"/>
    </location>
    <ligand>
        <name>Zn(2+)</name>
        <dbReference type="ChEBI" id="CHEBI:29105"/>
    </ligand>
</feature>
<feature type="binding site" evidence="7">
    <location>
        <position position="112"/>
    </location>
    <ligand>
        <name>Zn(2+)</name>
        <dbReference type="ChEBI" id="CHEBI:29105"/>
    </ligand>
</feature>
<dbReference type="GO" id="GO:0005524">
    <property type="term" value="F:ATP binding"/>
    <property type="evidence" value="ECO:0007669"/>
    <property type="project" value="UniProtKB-KW"/>
</dbReference>
<dbReference type="Gene3D" id="3.40.50.620">
    <property type="entry name" value="HUPs"/>
    <property type="match status" value="1"/>
</dbReference>
<feature type="binding site" evidence="7">
    <location>
        <position position="209"/>
    </location>
    <ligand>
        <name>L-glutamate</name>
        <dbReference type="ChEBI" id="CHEBI:29985"/>
    </ligand>
</feature>
<dbReference type="InterPro" id="IPR022380">
    <property type="entry name" value="Glu-Q_tRNA(Asp)_Synthase"/>
</dbReference>
<dbReference type="InterPro" id="IPR001412">
    <property type="entry name" value="aa-tRNA-synth_I_CS"/>
</dbReference>
<evidence type="ECO:0000256" key="1">
    <source>
        <dbReference type="ARBA" id="ARBA00022598"/>
    </source>
</evidence>
<dbReference type="EC" id="6.1.1.-" evidence="7"/>
<reference evidence="11" key="1">
    <citation type="submission" date="2022-06" db="EMBL/GenBank/DDBJ databases">
        <title>Rothia sp. isolated from sandalwood seedling.</title>
        <authorList>
            <person name="Tuikhar N."/>
            <person name="Kirdat K."/>
            <person name="Thorat V."/>
            <person name="Swetha P."/>
            <person name="Padma S."/>
            <person name="Sundararaj R."/>
            <person name="Yadav A."/>
        </authorList>
    </citation>
    <scope>NUCLEOTIDE SEQUENCE</scope>
    <source>
        <strain evidence="11">AR01</strain>
    </source>
</reference>
<dbReference type="EMBL" id="JANAFB010000021">
    <property type="protein sequence ID" value="MCP3426265.1"/>
    <property type="molecule type" value="Genomic_DNA"/>
</dbReference>
<feature type="binding site" evidence="7">
    <location>
        <position position="110"/>
    </location>
    <ligand>
        <name>Zn(2+)</name>
        <dbReference type="ChEBI" id="CHEBI:29105"/>
    </ligand>
</feature>
<dbReference type="PANTHER" id="PTHR43311">
    <property type="entry name" value="GLUTAMATE--TRNA LIGASE"/>
    <property type="match status" value="1"/>
</dbReference>
<evidence type="ECO:0000256" key="9">
    <source>
        <dbReference type="SAM" id="MobiDB-lite"/>
    </source>
</evidence>
<feature type="domain" description="Glutamyl/glutaminyl-tRNA synthetase class Ib catalytic" evidence="10">
    <location>
        <begin position="20"/>
        <end position="264"/>
    </location>
</feature>
<dbReference type="InterPro" id="IPR049940">
    <property type="entry name" value="GluQ/Sye"/>
</dbReference>
<gene>
    <name evidence="11" type="primary">gluQRS</name>
    <name evidence="7" type="synonym">gluQ</name>
    <name evidence="11" type="ORF">NBM05_09675</name>
</gene>
<dbReference type="Pfam" id="PF00749">
    <property type="entry name" value="tRNA-synt_1c"/>
    <property type="match status" value="1"/>
</dbReference>
<dbReference type="Proteomes" id="UP001139502">
    <property type="component" value="Unassembled WGS sequence"/>
</dbReference>
<dbReference type="HAMAP" id="MF_01428">
    <property type="entry name" value="Glu_Q_tRNA_synth"/>
    <property type="match status" value="1"/>
</dbReference>
<keyword evidence="6 7" id="KW-0030">Aminoacyl-tRNA synthetase</keyword>
<dbReference type="InterPro" id="IPR014729">
    <property type="entry name" value="Rossmann-like_a/b/a_fold"/>
</dbReference>
<evidence type="ECO:0000256" key="8">
    <source>
        <dbReference type="RuleBase" id="RU363037"/>
    </source>
</evidence>
<keyword evidence="4 7" id="KW-0862">Zinc</keyword>
<dbReference type="GO" id="GO:0008270">
    <property type="term" value="F:zinc ion binding"/>
    <property type="evidence" value="ECO:0007669"/>
    <property type="project" value="UniProtKB-UniRule"/>
</dbReference>
<evidence type="ECO:0000313" key="11">
    <source>
        <dbReference type="EMBL" id="MCP3426265.1"/>
    </source>
</evidence>
<dbReference type="InterPro" id="IPR020058">
    <property type="entry name" value="Glu/Gln-tRNA-synth_Ib_cat-dom"/>
</dbReference>
<organism evidence="11 12">
    <name type="scientific">Rothia santali</name>
    <dbReference type="NCBI Taxonomy" id="2949643"/>
    <lineage>
        <taxon>Bacteria</taxon>
        <taxon>Bacillati</taxon>
        <taxon>Actinomycetota</taxon>
        <taxon>Actinomycetes</taxon>
        <taxon>Micrococcales</taxon>
        <taxon>Micrococcaceae</taxon>
        <taxon>Rothia</taxon>
    </lineage>
</organism>
<dbReference type="NCBIfam" id="TIGR03838">
    <property type="entry name" value="queuosine_YadB"/>
    <property type="match status" value="1"/>
</dbReference>
<comment type="caution">
    <text evidence="11">The sequence shown here is derived from an EMBL/GenBank/DDBJ whole genome shotgun (WGS) entry which is preliminary data.</text>
</comment>
<evidence type="ECO:0000313" key="12">
    <source>
        <dbReference type="Proteomes" id="UP001139502"/>
    </source>
</evidence>
<feature type="region of interest" description="Disordered" evidence="9">
    <location>
        <begin position="1"/>
        <end position="24"/>
    </location>
</feature>
<name>A0A9X2KIQ2_9MICC</name>
<evidence type="ECO:0000256" key="2">
    <source>
        <dbReference type="ARBA" id="ARBA00022723"/>
    </source>
</evidence>
<dbReference type="GO" id="GO:0005829">
    <property type="term" value="C:cytosol"/>
    <property type="evidence" value="ECO:0007669"/>
    <property type="project" value="TreeGrafter"/>
</dbReference>
<dbReference type="GO" id="GO:0006424">
    <property type="term" value="P:glutamyl-tRNA aminoacylation"/>
    <property type="evidence" value="ECO:0007669"/>
    <property type="project" value="InterPro"/>
</dbReference>
<dbReference type="AlphaFoldDB" id="A0A9X2KIQ2"/>
<evidence type="ECO:0000256" key="6">
    <source>
        <dbReference type="ARBA" id="ARBA00023146"/>
    </source>
</evidence>
<comment type="function">
    <text evidence="7">Catalyzes the tRNA-independent activation of glutamate in presence of ATP and the subsequent transfer of glutamate onto a tRNA(Asp). Glutamate is transferred on the 2-amino-5-(4,5-dihydroxy-2-cyclopenten-1-yl) moiety of the queuosine in the wobble position of the QUC anticodon.</text>
</comment>
<feature type="binding site" evidence="7">
    <location>
        <position position="56"/>
    </location>
    <ligand>
        <name>L-glutamate</name>
        <dbReference type="ChEBI" id="CHEBI:29985"/>
    </ligand>
</feature>
<dbReference type="GO" id="GO:0006400">
    <property type="term" value="P:tRNA modification"/>
    <property type="evidence" value="ECO:0007669"/>
    <property type="project" value="InterPro"/>
</dbReference>
<comment type="similarity">
    <text evidence="7">Belongs to the class-I aminoacyl-tRNA synthetase family. GluQ subfamily.</text>
</comment>
<evidence type="ECO:0000256" key="5">
    <source>
        <dbReference type="ARBA" id="ARBA00022840"/>
    </source>
</evidence>
<dbReference type="PRINTS" id="PR00987">
    <property type="entry name" value="TRNASYNTHGLU"/>
</dbReference>
<feature type="binding site" evidence="7">
    <location>
        <position position="135"/>
    </location>
    <ligand>
        <name>Zn(2+)</name>
        <dbReference type="ChEBI" id="CHEBI:29105"/>
    </ligand>
</feature>
<keyword evidence="12" id="KW-1185">Reference proteome</keyword>
<dbReference type="PANTHER" id="PTHR43311:SF1">
    <property type="entry name" value="GLUTAMYL-Q TRNA(ASP) SYNTHETASE"/>
    <property type="match status" value="1"/>
</dbReference>
<feature type="binding site" evidence="7">
    <location>
        <position position="191"/>
    </location>
    <ligand>
        <name>L-glutamate</name>
        <dbReference type="ChEBI" id="CHEBI:29985"/>
    </ligand>
</feature>
<evidence type="ECO:0000259" key="10">
    <source>
        <dbReference type="Pfam" id="PF00749"/>
    </source>
</evidence>
<dbReference type="SUPFAM" id="SSF52374">
    <property type="entry name" value="Nucleotidylyl transferase"/>
    <property type="match status" value="1"/>
</dbReference>
<keyword evidence="8" id="KW-0648">Protein biosynthesis</keyword>
<keyword evidence="3 7" id="KW-0547">Nucleotide-binding</keyword>
<dbReference type="InterPro" id="IPR000924">
    <property type="entry name" value="Glu/Gln-tRNA-synth"/>
</dbReference>
<comment type="cofactor">
    <cofactor evidence="7">
        <name>Zn(2+)</name>
        <dbReference type="ChEBI" id="CHEBI:29105"/>
    </cofactor>
    <text evidence="7">Binds 1 zinc ion per subunit.</text>
</comment>
<dbReference type="NCBIfam" id="NF004314">
    <property type="entry name" value="PRK05710.1-3"/>
    <property type="match status" value="1"/>
</dbReference>
<dbReference type="NCBIfam" id="NF004315">
    <property type="entry name" value="PRK05710.1-4"/>
    <property type="match status" value="1"/>
</dbReference>
<keyword evidence="5 7" id="KW-0067">ATP-binding</keyword>
<dbReference type="PROSITE" id="PS00178">
    <property type="entry name" value="AA_TRNA_LIGASE_I"/>
    <property type="match status" value="1"/>
</dbReference>
<evidence type="ECO:0000256" key="3">
    <source>
        <dbReference type="ARBA" id="ARBA00022741"/>
    </source>
</evidence>